<name>A0A9X3Z7G9_9PROT</name>
<sequence>MPAARASAFLKFRHIILLASAFSVSQLPAPASAAGLVSANLLEGYERPLSVVVDMMDDSSESQSIARNIKQALIKQGIAVVDDGEMVLEVNINASANTTGIDRSLHAEAENRDVARQNDPLTTLSPNRELSPNMPDSKKRRPGQNGASIDMDMTLYKRGKPPIWSANGTASRDFRNLAEQGSAMAVKALTLLGKSGTLNLD</sequence>
<gene>
    <name evidence="3" type="ORF">NYP16_08400</name>
</gene>
<reference evidence="3" key="1">
    <citation type="submission" date="2022-08" db="EMBL/GenBank/DDBJ databases">
        <authorList>
            <person name="Vandamme P."/>
            <person name="Hettiarachchi A."/>
            <person name="Peeters C."/>
            <person name="Cnockaert M."/>
            <person name="Carlier A."/>
        </authorList>
    </citation>
    <scope>NUCLEOTIDE SEQUENCE</scope>
    <source>
        <strain evidence="3">LMG 31809</strain>
    </source>
</reference>
<comment type="caution">
    <text evidence="3">The sequence shown here is derived from an EMBL/GenBank/DDBJ whole genome shotgun (WGS) entry which is preliminary data.</text>
</comment>
<feature type="chain" id="PRO_5040918474" evidence="2">
    <location>
        <begin position="34"/>
        <end position="201"/>
    </location>
</feature>
<organism evidence="3 4">
    <name type="scientific">Govanella unica</name>
    <dbReference type="NCBI Taxonomy" id="2975056"/>
    <lineage>
        <taxon>Bacteria</taxon>
        <taxon>Pseudomonadati</taxon>
        <taxon>Pseudomonadota</taxon>
        <taxon>Alphaproteobacteria</taxon>
        <taxon>Emcibacterales</taxon>
        <taxon>Govanellaceae</taxon>
        <taxon>Govanella</taxon>
    </lineage>
</organism>
<feature type="compositionally biased region" description="Polar residues" evidence="1">
    <location>
        <begin position="119"/>
        <end position="130"/>
    </location>
</feature>
<keyword evidence="4" id="KW-1185">Reference proteome</keyword>
<feature type="region of interest" description="Disordered" evidence="1">
    <location>
        <begin position="112"/>
        <end position="149"/>
    </location>
</feature>
<dbReference type="Proteomes" id="UP001141619">
    <property type="component" value="Unassembled WGS sequence"/>
</dbReference>
<evidence type="ECO:0000256" key="1">
    <source>
        <dbReference type="SAM" id="MobiDB-lite"/>
    </source>
</evidence>
<reference evidence="3" key="2">
    <citation type="journal article" date="2023" name="Syst. Appl. Microbiol.">
        <title>Govania unica gen. nov., sp. nov., a rare biosphere bacterium that represents a novel family in the class Alphaproteobacteria.</title>
        <authorList>
            <person name="Vandamme P."/>
            <person name="Peeters C."/>
            <person name="Hettiarachchi A."/>
            <person name="Cnockaert M."/>
            <person name="Carlier A."/>
        </authorList>
    </citation>
    <scope>NUCLEOTIDE SEQUENCE</scope>
    <source>
        <strain evidence="3">LMG 31809</strain>
    </source>
</reference>
<dbReference type="EMBL" id="JANWOI010000003">
    <property type="protein sequence ID" value="MDA5193969.1"/>
    <property type="molecule type" value="Genomic_DNA"/>
</dbReference>
<dbReference type="AlphaFoldDB" id="A0A9X3Z7G9"/>
<proteinExistence type="predicted"/>
<keyword evidence="2" id="KW-0732">Signal</keyword>
<protein>
    <submittedName>
        <fullName evidence="3">Uncharacterized protein</fullName>
    </submittedName>
</protein>
<accession>A0A9X3Z7G9</accession>
<evidence type="ECO:0000313" key="3">
    <source>
        <dbReference type="EMBL" id="MDA5193969.1"/>
    </source>
</evidence>
<feature type="signal peptide" evidence="2">
    <location>
        <begin position="1"/>
        <end position="33"/>
    </location>
</feature>
<evidence type="ECO:0000256" key="2">
    <source>
        <dbReference type="SAM" id="SignalP"/>
    </source>
</evidence>
<evidence type="ECO:0000313" key="4">
    <source>
        <dbReference type="Proteomes" id="UP001141619"/>
    </source>
</evidence>
<dbReference type="RefSeq" id="WP_274943676.1">
    <property type="nucleotide sequence ID" value="NZ_JANWOI010000003.1"/>
</dbReference>